<keyword evidence="1" id="KW-0596">Phosphopantetheine</keyword>
<dbReference type="OrthoDB" id="429813at2759"/>
<dbReference type="PANTHER" id="PTHR43439:SF2">
    <property type="entry name" value="ENZYME, PUTATIVE (JCVI)-RELATED"/>
    <property type="match status" value="1"/>
</dbReference>
<dbReference type="InterPro" id="IPR036291">
    <property type="entry name" value="NAD(P)-bd_dom_sf"/>
</dbReference>
<dbReference type="Gene3D" id="1.10.1200.10">
    <property type="entry name" value="ACP-like"/>
    <property type="match status" value="1"/>
</dbReference>
<evidence type="ECO:0000256" key="1">
    <source>
        <dbReference type="ARBA" id="ARBA00022450"/>
    </source>
</evidence>
<dbReference type="EMBL" id="JH687555">
    <property type="protein sequence ID" value="EIN04342.1"/>
    <property type="molecule type" value="Genomic_DNA"/>
</dbReference>
<dbReference type="InterPro" id="IPR000873">
    <property type="entry name" value="AMP-dep_synth/lig_dom"/>
</dbReference>
<dbReference type="KEGG" id="psq:PUNSTDRAFT_146563"/>
<dbReference type="InterPro" id="IPR036736">
    <property type="entry name" value="ACP-like_sf"/>
</dbReference>
<dbReference type="InterPro" id="IPR042099">
    <property type="entry name" value="ANL_N_sf"/>
</dbReference>
<evidence type="ECO:0000313" key="4">
    <source>
        <dbReference type="EMBL" id="EIN04342.1"/>
    </source>
</evidence>
<keyword evidence="5" id="KW-1185">Reference proteome</keyword>
<dbReference type="SUPFAM" id="SSF56801">
    <property type="entry name" value="Acetyl-CoA synthetase-like"/>
    <property type="match status" value="1"/>
</dbReference>
<reference evidence="5" key="1">
    <citation type="journal article" date="2012" name="Science">
        <title>The Paleozoic origin of enzymatic lignin decomposition reconstructed from 31 fungal genomes.</title>
        <authorList>
            <person name="Floudas D."/>
            <person name="Binder M."/>
            <person name="Riley R."/>
            <person name="Barry K."/>
            <person name="Blanchette R.A."/>
            <person name="Henrissat B."/>
            <person name="Martinez A.T."/>
            <person name="Otillar R."/>
            <person name="Spatafora J.W."/>
            <person name="Yadav J.S."/>
            <person name="Aerts A."/>
            <person name="Benoit I."/>
            <person name="Boyd A."/>
            <person name="Carlson A."/>
            <person name="Copeland A."/>
            <person name="Coutinho P.M."/>
            <person name="de Vries R.P."/>
            <person name="Ferreira P."/>
            <person name="Findley K."/>
            <person name="Foster B."/>
            <person name="Gaskell J."/>
            <person name="Glotzer D."/>
            <person name="Gorecki P."/>
            <person name="Heitman J."/>
            <person name="Hesse C."/>
            <person name="Hori C."/>
            <person name="Igarashi K."/>
            <person name="Jurgens J.A."/>
            <person name="Kallen N."/>
            <person name="Kersten P."/>
            <person name="Kohler A."/>
            <person name="Kuees U."/>
            <person name="Kumar T.K.A."/>
            <person name="Kuo A."/>
            <person name="LaButti K."/>
            <person name="Larrondo L.F."/>
            <person name="Lindquist E."/>
            <person name="Ling A."/>
            <person name="Lombard V."/>
            <person name="Lucas S."/>
            <person name="Lundell T."/>
            <person name="Martin R."/>
            <person name="McLaughlin D.J."/>
            <person name="Morgenstern I."/>
            <person name="Morin E."/>
            <person name="Murat C."/>
            <person name="Nagy L.G."/>
            <person name="Nolan M."/>
            <person name="Ohm R.A."/>
            <person name="Patyshakuliyeva A."/>
            <person name="Rokas A."/>
            <person name="Ruiz-Duenas F.J."/>
            <person name="Sabat G."/>
            <person name="Salamov A."/>
            <person name="Samejima M."/>
            <person name="Schmutz J."/>
            <person name="Slot J.C."/>
            <person name="St John F."/>
            <person name="Stenlid J."/>
            <person name="Sun H."/>
            <person name="Sun S."/>
            <person name="Syed K."/>
            <person name="Tsang A."/>
            <person name="Wiebenga A."/>
            <person name="Young D."/>
            <person name="Pisabarro A."/>
            <person name="Eastwood D.C."/>
            <person name="Martin F."/>
            <person name="Cullen D."/>
            <person name="Grigoriev I.V."/>
            <person name="Hibbett D.S."/>
        </authorList>
    </citation>
    <scope>NUCLEOTIDE SEQUENCE [LARGE SCALE GENOMIC DNA]</scope>
    <source>
        <strain evidence="5">HHB-11173 SS5</strain>
    </source>
</reference>
<dbReference type="Pfam" id="PF07993">
    <property type="entry name" value="NAD_binding_4"/>
    <property type="match status" value="1"/>
</dbReference>
<sequence>MPVSSTLANVHGANATAYKQPPLDGSLTVPEIYDWHLQHNPDHVVFVYATEAGDRAEITFKQGVHAMHRAGRMLIDRLSNRGLEPKPQEAPVIAIFAATDTITYFATWIGLVRAGYVVCHLSHRNSAVAVADLLQKVNTAHVLVSSEPRIQAVVREALDTIHDPHKTYSNFVSEMPAHQDIFIAGDDYLLPRRELRMNSPAFFIHSSGSTAFPKPLVWTHDTWITLANPILSSHTDLCGEILGCQAVPMFHAMGIFTTMLVAGCGMTVAAFKPQTPAIAVTPESTFESIINTGCTYTLSAPYIVETWARDPSKITALKGLKGVMSGGGPFDKGLGDLLVDHGLNIYNIYGSSETGLQVPLISAPAGKDWDYLPIIPTCQPEFVPHGDGTYELILVKCKTSIPLVLNTKWNGTDAYATNDLLVPHPTKEGHWKIVGRADDQIMLSTGEKTNPGPLEAILRKDPRIQIALMFGRGRFQNGVIILPKPEHSFDPANQELLIAFRNAIWPTVEQMNAYAPQHSRLFKEMILVASPDKPFLYTPKGSIRRQATLNEYEAEIEALYTSIEESSQSDIAAPTEWNSESTLDFVRKTVHTVLKAAITDEDDLFQYGCDSLQATWIRNTVARALRDSGEVTAPPFDLVYVYPTISSLAKFVMEIDSSVDNAGTTQARKTDEMLALVDKYLLDLPAHSGTYVYDPNSGGYVVLLTGTTGGLGSSILAGLLASPRVRKVYAPNRRSSKGRSLKERQKDAFVARGLDEGLLESPRLILLESDFASPELGLDAATFREMHDSVTTIIHNAYPVNFNLSLASFEPQIAIVRRFVDFALTSRLATPPSIVFTSSVSTLRNLPLDQPAEEIIFENPASALGAGYSESKWVAEMILSKAASVIPALHTTVVRVGQLSGGKTGDWNAAEWFPSLVASGVVVKCLPDIDTVAAWVPLDIAASAMVEISLNHEDSVPPLVHLAHPHPVTWSSIVGYIAEQLGVPLVTYADWLQALDNDLKDKSQSEVEHMQANPALRLLSFYKGASAISGAPKDNAHEAMGMPLMATEKARAAARFLNELAPLAPSDIDKWLAYWRRVGALPG</sequence>
<dbReference type="RefSeq" id="XP_007388485.1">
    <property type="nucleotide sequence ID" value="XM_007388423.1"/>
</dbReference>
<dbReference type="GO" id="GO:0031177">
    <property type="term" value="F:phosphopantetheine binding"/>
    <property type="evidence" value="ECO:0007669"/>
    <property type="project" value="InterPro"/>
</dbReference>
<evidence type="ECO:0000313" key="5">
    <source>
        <dbReference type="Proteomes" id="UP000054196"/>
    </source>
</evidence>
<dbReference type="Pfam" id="PF00501">
    <property type="entry name" value="AMP-binding"/>
    <property type="match status" value="1"/>
</dbReference>
<organism evidence="4 5">
    <name type="scientific">Punctularia strigosozonata (strain HHB-11173)</name>
    <name type="common">White-rot fungus</name>
    <dbReference type="NCBI Taxonomy" id="741275"/>
    <lineage>
        <taxon>Eukaryota</taxon>
        <taxon>Fungi</taxon>
        <taxon>Dikarya</taxon>
        <taxon>Basidiomycota</taxon>
        <taxon>Agaricomycotina</taxon>
        <taxon>Agaricomycetes</taxon>
        <taxon>Corticiales</taxon>
        <taxon>Punctulariaceae</taxon>
        <taxon>Punctularia</taxon>
    </lineage>
</organism>
<dbReference type="Pfam" id="PF00550">
    <property type="entry name" value="PP-binding"/>
    <property type="match status" value="1"/>
</dbReference>
<protein>
    <submittedName>
        <fullName evidence="4">Acetyl-CoA synthetase-like protein</fullName>
    </submittedName>
</protein>
<dbReference type="GeneID" id="18881673"/>
<name>R7S3H0_PUNST</name>
<keyword evidence="2" id="KW-0597">Phosphoprotein</keyword>
<dbReference type="Gene3D" id="3.40.50.12780">
    <property type="entry name" value="N-terminal domain of ligase-like"/>
    <property type="match status" value="1"/>
</dbReference>
<dbReference type="InterPro" id="IPR051414">
    <property type="entry name" value="Adenylate-forming_Reductase"/>
</dbReference>
<dbReference type="PANTHER" id="PTHR43439">
    <property type="entry name" value="PHENYLACETATE-COENZYME A LIGASE"/>
    <property type="match status" value="1"/>
</dbReference>
<feature type="domain" description="Polyketide synthase-like phosphopantetheine-binding" evidence="3">
    <location>
        <begin position="583"/>
        <end position="656"/>
    </location>
</feature>
<dbReference type="SMART" id="SM00823">
    <property type="entry name" value="PKS_PP"/>
    <property type="match status" value="1"/>
</dbReference>
<evidence type="ECO:0000259" key="3">
    <source>
        <dbReference type="SMART" id="SM00823"/>
    </source>
</evidence>
<dbReference type="InterPro" id="IPR009081">
    <property type="entry name" value="PP-bd_ACP"/>
</dbReference>
<dbReference type="InterPro" id="IPR013120">
    <property type="entry name" value="FAR_NAD-bd"/>
</dbReference>
<accession>R7S3H0</accession>
<dbReference type="Gene3D" id="3.40.50.720">
    <property type="entry name" value="NAD(P)-binding Rossmann-like Domain"/>
    <property type="match status" value="1"/>
</dbReference>
<dbReference type="HOGENOM" id="CLU_002220_1_0_1"/>
<dbReference type="SUPFAM" id="SSF47336">
    <property type="entry name" value="ACP-like"/>
    <property type="match status" value="1"/>
</dbReference>
<dbReference type="Proteomes" id="UP000054196">
    <property type="component" value="Unassembled WGS sequence"/>
</dbReference>
<dbReference type="AlphaFoldDB" id="R7S3H0"/>
<dbReference type="InterPro" id="IPR020806">
    <property type="entry name" value="PKS_PP-bd"/>
</dbReference>
<dbReference type="SUPFAM" id="SSF51735">
    <property type="entry name" value="NAD(P)-binding Rossmann-fold domains"/>
    <property type="match status" value="1"/>
</dbReference>
<dbReference type="Pfam" id="PF23562">
    <property type="entry name" value="AMP-binding_C_3"/>
    <property type="match status" value="1"/>
</dbReference>
<proteinExistence type="predicted"/>
<dbReference type="OMA" id="WNPQEFV"/>
<gene>
    <name evidence="4" type="ORF">PUNSTDRAFT_146563</name>
</gene>
<dbReference type="eggNOG" id="KOG1178">
    <property type="taxonomic scope" value="Eukaryota"/>
</dbReference>
<evidence type="ECO:0000256" key="2">
    <source>
        <dbReference type="ARBA" id="ARBA00022553"/>
    </source>
</evidence>